<reference evidence="6 7" key="1">
    <citation type="journal article" date="2015" name="ISME J.">
        <title>Genomic and phenotypic differentiation among Methanosarcina mazei populations from Columbia River sediment.</title>
        <authorList>
            <person name="Youngblut N.D."/>
            <person name="Wirth J.S."/>
            <person name="Henriksen J.R."/>
            <person name="Smith M."/>
            <person name="Simon H."/>
            <person name="Metcalf W.W."/>
            <person name="Whitaker R.J."/>
        </authorList>
    </citation>
    <scope>NUCLEOTIDE SEQUENCE [LARGE SCALE GENOMIC DNA]</scope>
    <source>
        <strain evidence="4 6">3.F.T.1A.1</strain>
        <strain evidence="5 7">3.F.T.1A.2</strain>
    </source>
</reference>
<dbReference type="AlphaFoldDB" id="A0A0F8IRY3"/>
<evidence type="ECO:0000313" key="5">
    <source>
        <dbReference type="EMBL" id="KKG66193.1"/>
    </source>
</evidence>
<dbReference type="PANTHER" id="PTHR22990">
    <property type="entry name" value="F-BOX ONLY PROTEIN"/>
    <property type="match status" value="1"/>
</dbReference>
<dbReference type="SUPFAM" id="SSF51126">
    <property type="entry name" value="Pectin lyase-like"/>
    <property type="match status" value="1"/>
</dbReference>
<dbReference type="InterPro" id="IPR051550">
    <property type="entry name" value="SCF-Subunits/Alg-Epimerases"/>
</dbReference>
<dbReference type="PANTHER" id="PTHR22990:SF15">
    <property type="entry name" value="F-BOX ONLY PROTEIN 10"/>
    <property type="match status" value="1"/>
</dbReference>
<keyword evidence="1" id="KW-0677">Repeat</keyword>
<dbReference type="EMBL" id="JJPI01000153">
    <property type="protein sequence ID" value="KKG49251.1"/>
    <property type="molecule type" value="Genomic_DNA"/>
</dbReference>
<evidence type="ECO:0000256" key="1">
    <source>
        <dbReference type="ARBA" id="ARBA00022737"/>
    </source>
</evidence>
<keyword evidence="2" id="KW-0472">Membrane</keyword>
<dbReference type="InterPro" id="IPR024535">
    <property type="entry name" value="RHGA/B-epi-like_pectate_lyase"/>
</dbReference>
<dbReference type="InterPro" id="IPR006626">
    <property type="entry name" value="PbH1"/>
</dbReference>
<dbReference type="PATRIC" id="fig|2209.42.peg.3574"/>
<dbReference type="EMBL" id="JJPJ01000016">
    <property type="protein sequence ID" value="KKG66193.1"/>
    <property type="molecule type" value="Genomic_DNA"/>
</dbReference>
<dbReference type="Proteomes" id="UP000034188">
    <property type="component" value="Unassembled WGS sequence"/>
</dbReference>
<evidence type="ECO:0000256" key="2">
    <source>
        <dbReference type="SAM" id="Phobius"/>
    </source>
</evidence>
<protein>
    <recommendedName>
        <fullName evidence="3">Rhamnogalacturonase A/B/Epimerase-like pectate lyase domain-containing protein</fullName>
    </recommendedName>
</protein>
<dbReference type="SMART" id="SM00710">
    <property type="entry name" value="PbH1"/>
    <property type="match status" value="6"/>
</dbReference>
<keyword evidence="2" id="KW-1133">Transmembrane helix</keyword>
<accession>A0A0F8IRY3</accession>
<dbReference type="InterPro" id="IPR012334">
    <property type="entry name" value="Pectin_lyas_fold"/>
</dbReference>
<evidence type="ECO:0000313" key="4">
    <source>
        <dbReference type="EMBL" id="KKG49251.1"/>
    </source>
</evidence>
<dbReference type="Proteomes" id="UP000034279">
    <property type="component" value="Unassembled WGS sequence"/>
</dbReference>
<dbReference type="InterPro" id="IPR011050">
    <property type="entry name" value="Pectin_lyase_fold/virulence"/>
</dbReference>
<feature type="transmembrane region" description="Helical" evidence="2">
    <location>
        <begin position="469"/>
        <end position="487"/>
    </location>
</feature>
<organism evidence="5 7">
    <name type="scientific">Methanosarcina mazei</name>
    <name type="common">Methanosarcina frisia</name>
    <dbReference type="NCBI Taxonomy" id="2209"/>
    <lineage>
        <taxon>Archaea</taxon>
        <taxon>Methanobacteriati</taxon>
        <taxon>Methanobacteriota</taxon>
        <taxon>Stenosarchaea group</taxon>
        <taxon>Methanomicrobia</taxon>
        <taxon>Methanosarcinales</taxon>
        <taxon>Methanosarcinaceae</taxon>
        <taxon>Methanosarcina</taxon>
    </lineage>
</organism>
<evidence type="ECO:0000313" key="6">
    <source>
        <dbReference type="Proteomes" id="UP000034188"/>
    </source>
</evidence>
<feature type="domain" description="Rhamnogalacturonase A/B/Epimerase-like pectate lyase" evidence="3">
    <location>
        <begin position="32"/>
        <end position="194"/>
    </location>
</feature>
<keyword evidence="2" id="KW-0812">Transmembrane</keyword>
<sequence length="492" mass="54097">MKCFPALCKVLIFIFLIDVASAGQTIHLEPTDENGINNALSKAKDSSVFLTVYLNDGVYEIEGPINIYSNTMLTGSPDAIIKVSSDSNQWFVGGTGIINHKSYPLKNVEICGFQIDGNLESFPKSYANYKGEHDAERLIYLRGSKTSFMENISIHDMKLYNSFSDGIQIAYANTVTVSDNFVSNCQHSGIFFISVTEGVVQGNDVAGITSDCVRLDNCVRTVVTENVLYSYTGDDRNGQAPNGENGLQIADEGFSKGGGGDKPLHTADIEVYNNVFANTGWHGVWLDSTGKGYDNVYIHDNTFLNGKEFTNPGKPVTGISKINPFADGGISYSNPPSTEMSKDVFNSIDSILKIDYTLSYPLVALDLGASSTVIFNNMSYDPHSLIEVSGEDLQLVKYEYRGDVVRHFVDRDLWIGDLQHIGQDLYIPGQFEADALKITVYSEEGYQAVSDIQVVERKLSGAASINPDMFIFISILAVLGFSISRNLRRIYP</sequence>
<proteinExistence type="predicted"/>
<evidence type="ECO:0000259" key="3">
    <source>
        <dbReference type="Pfam" id="PF12708"/>
    </source>
</evidence>
<dbReference type="Gene3D" id="2.160.20.10">
    <property type="entry name" value="Single-stranded right-handed beta-helix, Pectin lyase-like"/>
    <property type="match status" value="1"/>
</dbReference>
<comment type="caution">
    <text evidence="5">The sequence shown here is derived from an EMBL/GenBank/DDBJ whole genome shotgun (WGS) entry which is preliminary data.</text>
</comment>
<name>A0A0F8IRY3_METMZ</name>
<gene>
    <name evidence="4" type="ORF">DU33_16225</name>
    <name evidence="5" type="ORF">DU64_15355</name>
</gene>
<dbReference type="Pfam" id="PF12708">
    <property type="entry name" value="Pect-lyase_RHGA_epim"/>
    <property type="match status" value="1"/>
</dbReference>
<evidence type="ECO:0000313" key="7">
    <source>
        <dbReference type="Proteomes" id="UP000034279"/>
    </source>
</evidence>